<dbReference type="STRING" id="675120.N1PSC3"/>
<evidence type="ECO:0000256" key="4">
    <source>
        <dbReference type="ARBA" id="ARBA00023002"/>
    </source>
</evidence>
<keyword evidence="5" id="KW-0503">Monooxygenase</keyword>
<name>N1PSC3_DOTSN</name>
<evidence type="ECO:0000256" key="3">
    <source>
        <dbReference type="ARBA" id="ARBA00022989"/>
    </source>
</evidence>
<dbReference type="PANTHER" id="PTHR35042">
    <property type="entry name" value="ANTHRONE OXYGENASE ENCC"/>
    <property type="match status" value="1"/>
</dbReference>
<keyword evidence="4" id="KW-0560">Oxidoreductase</keyword>
<protein>
    <recommendedName>
        <fullName evidence="11">DUF1772 domain-containing protein</fullName>
    </recommendedName>
</protein>
<evidence type="ECO:0000256" key="6">
    <source>
        <dbReference type="ARBA" id="ARBA00023136"/>
    </source>
</evidence>
<proteinExistence type="inferred from homology"/>
<evidence type="ECO:0000256" key="5">
    <source>
        <dbReference type="ARBA" id="ARBA00023033"/>
    </source>
</evidence>
<dbReference type="EMBL" id="KB446537">
    <property type="protein sequence ID" value="EME46282.1"/>
    <property type="molecule type" value="Genomic_DNA"/>
</dbReference>
<dbReference type="Proteomes" id="UP000016933">
    <property type="component" value="Unassembled WGS sequence"/>
</dbReference>
<dbReference type="InterPro" id="IPR013901">
    <property type="entry name" value="Anthrone_oxy"/>
</dbReference>
<dbReference type="GO" id="GO:0004497">
    <property type="term" value="F:monooxygenase activity"/>
    <property type="evidence" value="ECO:0007669"/>
    <property type="project" value="UniProtKB-KW"/>
</dbReference>
<accession>N1PSC3</accession>
<evidence type="ECO:0000256" key="7">
    <source>
        <dbReference type="ARBA" id="ARBA00034313"/>
    </source>
</evidence>
<feature type="transmembrane region" description="Helical" evidence="8">
    <location>
        <begin position="64"/>
        <end position="83"/>
    </location>
</feature>
<reference evidence="10" key="1">
    <citation type="journal article" date="2012" name="PLoS Genet.">
        <title>The genomes of the fungal plant pathogens Cladosporium fulvum and Dothistroma septosporum reveal adaptation to different hosts and lifestyles but also signatures of common ancestry.</title>
        <authorList>
            <person name="de Wit P.J.G.M."/>
            <person name="van der Burgt A."/>
            <person name="Oekmen B."/>
            <person name="Stergiopoulos I."/>
            <person name="Abd-Elsalam K.A."/>
            <person name="Aerts A.L."/>
            <person name="Bahkali A.H."/>
            <person name="Beenen H.G."/>
            <person name="Chettri P."/>
            <person name="Cox M.P."/>
            <person name="Datema E."/>
            <person name="de Vries R.P."/>
            <person name="Dhillon B."/>
            <person name="Ganley A.R."/>
            <person name="Griffiths S.A."/>
            <person name="Guo Y."/>
            <person name="Hamelin R.C."/>
            <person name="Henrissat B."/>
            <person name="Kabir M.S."/>
            <person name="Jashni M.K."/>
            <person name="Kema G."/>
            <person name="Klaubauf S."/>
            <person name="Lapidus A."/>
            <person name="Levasseur A."/>
            <person name="Lindquist E."/>
            <person name="Mehrabi R."/>
            <person name="Ohm R.A."/>
            <person name="Owen T.J."/>
            <person name="Salamov A."/>
            <person name="Schwelm A."/>
            <person name="Schijlen E."/>
            <person name="Sun H."/>
            <person name="van den Burg H.A."/>
            <person name="van Ham R.C.H.J."/>
            <person name="Zhang S."/>
            <person name="Goodwin S.B."/>
            <person name="Grigoriev I.V."/>
            <person name="Collemare J."/>
            <person name="Bradshaw R.E."/>
        </authorList>
    </citation>
    <scope>NUCLEOTIDE SEQUENCE [LARGE SCALE GENOMIC DNA]</scope>
    <source>
        <strain evidence="10">NZE10 / CBS 128990</strain>
    </source>
</reference>
<gene>
    <name evidence="9" type="ORF">DOTSEDRAFT_108327</name>
</gene>
<reference evidence="9 10" key="2">
    <citation type="journal article" date="2012" name="PLoS Pathog.">
        <title>Diverse lifestyles and strategies of plant pathogenesis encoded in the genomes of eighteen Dothideomycetes fungi.</title>
        <authorList>
            <person name="Ohm R.A."/>
            <person name="Feau N."/>
            <person name="Henrissat B."/>
            <person name="Schoch C.L."/>
            <person name="Horwitz B.A."/>
            <person name="Barry K.W."/>
            <person name="Condon B.J."/>
            <person name="Copeland A.C."/>
            <person name="Dhillon B."/>
            <person name="Glaser F."/>
            <person name="Hesse C.N."/>
            <person name="Kosti I."/>
            <person name="LaButti K."/>
            <person name="Lindquist E.A."/>
            <person name="Lucas S."/>
            <person name="Salamov A.A."/>
            <person name="Bradshaw R.E."/>
            <person name="Ciuffetti L."/>
            <person name="Hamelin R.C."/>
            <person name="Kema G.H.J."/>
            <person name="Lawrence C."/>
            <person name="Scott J.A."/>
            <person name="Spatafora J.W."/>
            <person name="Turgeon B.G."/>
            <person name="de Wit P.J.G.M."/>
            <person name="Zhong S."/>
            <person name="Goodwin S.B."/>
            <person name="Grigoriev I.V."/>
        </authorList>
    </citation>
    <scope>NUCLEOTIDE SEQUENCE [LARGE SCALE GENOMIC DNA]</scope>
    <source>
        <strain evidence="10">NZE10 / CBS 128990</strain>
    </source>
</reference>
<keyword evidence="2 8" id="KW-0812">Transmembrane</keyword>
<organism evidence="9 10">
    <name type="scientific">Dothistroma septosporum (strain NZE10 / CBS 128990)</name>
    <name type="common">Red band needle blight fungus</name>
    <name type="synonym">Mycosphaerella pini</name>
    <dbReference type="NCBI Taxonomy" id="675120"/>
    <lineage>
        <taxon>Eukaryota</taxon>
        <taxon>Fungi</taxon>
        <taxon>Dikarya</taxon>
        <taxon>Ascomycota</taxon>
        <taxon>Pezizomycotina</taxon>
        <taxon>Dothideomycetes</taxon>
        <taxon>Dothideomycetidae</taxon>
        <taxon>Mycosphaerellales</taxon>
        <taxon>Mycosphaerellaceae</taxon>
        <taxon>Dothistroma</taxon>
    </lineage>
</organism>
<evidence type="ECO:0000256" key="2">
    <source>
        <dbReference type="ARBA" id="ARBA00022692"/>
    </source>
</evidence>
<dbReference type="OrthoDB" id="10042665at2759"/>
<feature type="non-terminal residue" evidence="9">
    <location>
        <position position="132"/>
    </location>
</feature>
<evidence type="ECO:0000313" key="10">
    <source>
        <dbReference type="Proteomes" id="UP000016933"/>
    </source>
</evidence>
<evidence type="ECO:0008006" key="11">
    <source>
        <dbReference type="Google" id="ProtNLM"/>
    </source>
</evidence>
<sequence>MMSMSLVTVPIFQEASLDATSLLTQFKSFHTHGHFYGPASTMSISLLHAYTAFRKCSAGRPWRLSVVAAAASIAVWPFTILFMDPINNLLFEWKDTAAKVSLLQVQENLAQWERLHTTRTIFLLCGALAGCL</sequence>
<evidence type="ECO:0000256" key="1">
    <source>
        <dbReference type="ARBA" id="ARBA00004141"/>
    </source>
</evidence>
<evidence type="ECO:0000256" key="8">
    <source>
        <dbReference type="SAM" id="Phobius"/>
    </source>
</evidence>
<keyword evidence="3 8" id="KW-1133">Transmembrane helix</keyword>
<dbReference type="Pfam" id="PF08592">
    <property type="entry name" value="Anthrone_oxy"/>
    <property type="match status" value="1"/>
</dbReference>
<dbReference type="AlphaFoldDB" id="N1PSC3"/>
<comment type="subcellular location">
    <subcellularLocation>
        <location evidence="1">Membrane</location>
        <topology evidence="1">Multi-pass membrane protein</topology>
    </subcellularLocation>
</comment>
<dbReference type="PANTHER" id="PTHR35042:SF3">
    <property type="entry name" value="ANTHRONE OXYGENASE-RELATED"/>
    <property type="match status" value="1"/>
</dbReference>
<keyword evidence="6 8" id="KW-0472">Membrane</keyword>
<evidence type="ECO:0000313" key="9">
    <source>
        <dbReference type="EMBL" id="EME46282.1"/>
    </source>
</evidence>
<dbReference type="OMA" id="RMYHYGH"/>
<dbReference type="GO" id="GO:0016020">
    <property type="term" value="C:membrane"/>
    <property type="evidence" value="ECO:0007669"/>
    <property type="project" value="UniProtKB-SubCell"/>
</dbReference>
<keyword evidence="10" id="KW-1185">Reference proteome</keyword>
<dbReference type="HOGENOM" id="CLU_105974_0_0_1"/>
<comment type="similarity">
    <text evidence="7">Belongs to the anthrone oxygenase family.</text>
</comment>